<evidence type="ECO:0000313" key="2">
    <source>
        <dbReference type="EMBL" id="QDU76433.1"/>
    </source>
</evidence>
<accession>A0A518CB28</accession>
<dbReference type="KEGG" id="bvo:Pan97_34820"/>
<proteinExistence type="predicted"/>
<dbReference type="EMBL" id="CP036289">
    <property type="protein sequence ID" value="QDU76433.1"/>
    <property type="molecule type" value="Genomic_DNA"/>
</dbReference>
<dbReference type="AlphaFoldDB" id="A0A518CB28"/>
<dbReference type="Proteomes" id="UP000318626">
    <property type="component" value="Chromosome"/>
</dbReference>
<sequence>MIRKAMPKISPFGGAYVLNPPNRSTRLRWGIGNLLFVERVTGGEFHANRSTGRWRWLFRNVWRPEVIEIPEGHFRHHAWRTMLRYGLYPGPDDVHDVVDATKFFCLNPQFRPGENGRLFPDIWTGKFLPAYEGPDSLLNPPDQDVVHQVLFPGRQQAPIRRGRIIDNDAEPISRGTSPTLAVTNHPNHESENRNDPTPTSAPRPAQSTGNGNRIFSPARSYDFPN</sequence>
<feature type="region of interest" description="Disordered" evidence="1">
    <location>
        <begin position="158"/>
        <end position="225"/>
    </location>
</feature>
<protein>
    <submittedName>
        <fullName evidence="2">Uncharacterized protein</fullName>
    </submittedName>
</protein>
<keyword evidence="3" id="KW-1185">Reference proteome</keyword>
<evidence type="ECO:0000313" key="3">
    <source>
        <dbReference type="Proteomes" id="UP000318626"/>
    </source>
</evidence>
<organism evidence="2 3">
    <name type="scientific">Bremerella volcania</name>
    <dbReference type="NCBI Taxonomy" id="2527984"/>
    <lineage>
        <taxon>Bacteria</taxon>
        <taxon>Pseudomonadati</taxon>
        <taxon>Planctomycetota</taxon>
        <taxon>Planctomycetia</taxon>
        <taxon>Pirellulales</taxon>
        <taxon>Pirellulaceae</taxon>
        <taxon>Bremerella</taxon>
    </lineage>
</organism>
<feature type="compositionally biased region" description="Polar residues" evidence="1">
    <location>
        <begin position="174"/>
        <end position="185"/>
    </location>
</feature>
<feature type="compositionally biased region" description="Polar residues" evidence="1">
    <location>
        <begin position="195"/>
        <end position="213"/>
    </location>
</feature>
<name>A0A518CB28_9BACT</name>
<evidence type="ECO:0000256" key="1">
    <source>
        <dbReference type="SAM" id="MobiDB-lite"/>
    </source>
</evidence>
<reference evidence="3" key="1">
    <citation type="submission" date="2019-02" db="EMBL/GenBank/DDBJ databases">
        <title>Deep-cultivation of Planctomycetes and their phenomic and genomic characterization uncovers novel biology.</title>
        <authorList>
            <person name="Wiegand S."/>
            <person name="Jogler M."/>
            <person name="Boedeker C."/>
            <person name="Pinto D."/>
            <person name="Vollmers J."/>
            <person name="Rivas-Marin E."/>
            <person name="Kohn T."/>
            <person name="Peeters S.H."/>
            <person name="Heuer A."/>
            <person name="Rast P."/>
            <person name="Oberbeckmann S."/>
            <person name="Bunk B."/>
            <person name="Jeske O."/>
            <person name="Meyerdierks A."/>
            <person name="Storesund J.E."/>
            <person name="Kallscheuer N."/>
            <person name="Luecker S."/>
            <person name="Lage O.M."/>
            <person name="Pohl T."/>
            <person name="Merkel B.J."/>
            <person name="Hornburger P."/>
            <person name="Mueller R.-W."/>
            <person name="Bruemmer F."/>
            <person name="Labrenz M."/>
            <person name="Spormann A.M."/>
            <person name="Op den Camp H."/>
            <person name="Overmann J."/>
            <person name="Amann R."/>
            <person name="Jetten M.S.M."/>
            <person name="Mascher T."/>
            <person name="Medema M.H."/>
            <person name="Devos D.P."/>
            <person name="Kaster A.-K."/>
            <person name="Ovreas L."/>
            <person name="Rohde M."/>
            <person name="Galperin M.Y."/>
            <person name="Jogler C."/>
        </authorList>
    </citation>
    <scope>NUCLEOTIDE SEQUENCE [LARGE SCALE GENOMIC DNA]</scope>
    <source>
        <strain evidence="3">Pan97</strain>
    </source>
</reference>
<gene>
    <name evidence="2" type="ORF">Pan97_34820</name>
</gene>